<keyword evidence="4" id="KW-1185">Reference proteome</keyword>
<evidence type="ECO:0000256" key="1">
    <source>
        <dbReference type="SAM" id="Coils"/>
    </source>
</evidence>
<sequence>MVQMAALLYISTSSTRSFRRLFTYLTTTAKRNGKRSESNTSATSSALEDSCGSDGEDEHLEEGGLNTENATEKSRGERTHEEEDSRQVPVRKVSYNDEGQEEAFSGGGASGNAVHLNLTEVRVNGFRITSHLIWSSSRSIQPQSRLRTVTLVMFPVIPQRFSLLQPRRLSHFSSHIEASTSEMPFVLENYCNCNSVDELMEKEAFDNQKATEESRDKLPHKDEDLPRGLPFHGVSYSDESRDEELVGRRTFDTAGLNTPEELPKNSLADLSSLSVLPSSGSQAPFHSASLLEANLPEEIILGCDAHFSPASTSLLETPTHSEAGPSSRPTYQAGDGEEGNHSACPCPTAPGSISASLDPSDSDTRYEINDDRDDKMGKLQLQKEVIVESFSILIDHYKTLMEESQRMKEARTFAEEAEVKVKEVVADNEKLKKSAEEAKERIREISKSRITFIGGYKAVEGINKELASQMKMLERRNEELENKAEELEEKMDCLSSQNYSQTIQIDTLMKNLCEARGARMALQEDLSLSRSGEGFWDYVQ</sequence>
<feature type="compositionally biased region" description="Polar residues" evidence="2">
    <location>
        <begin position="38"/>
        <end position="47"/>
    </location>
</feature>
<feature type="compositionally biased region" description="Basic and acidic residues" evidence="2">
    <location>
        <begin position="362"/>
        <end position="371"/>
    </location>
</feature>
<reference evidence="3 4" key="1">
    <citation type="journal article" date="2020" name="ISME J.">
        <title>Uncovering the hidden diversity of litter-decomposition mechanisms in mushroom-forming fungi.</title>
        <authorList>
            <person name="Floudas D."/>
            <person name="Bentzer J."/>
            <person name="Ahren D."/>
            <person name="Johansson T."/>
            <person name="Persson P."/>
            <person name="Tunlid A."/>
        </authorList>
    </citation>
    <scope>NUCLEOTIDE SEQUENCE [LARGE SCALE GENOMIC DNA]</scope>
    <source>
        <strain evidence="3 4">CBS 291.85</strain>
    </source>
</reference>
<evidence type="ECO:0000313" key="3">
    <source>
        <dbReference type="EMBL" id="KAF5346579.1"/>
    </source>
</evidence>
<evidence type="ECO:0000256" key="2">
    <source>
        <dbReference type="SAM" id="MobiDB-lite"/>
    </source>
</evidence>
<organism evidence="3 4">
    <name type="scientific">Tetrapyrgos nigripes</name>
    <dbReference type="NCBI Taxonomy" id="182062"/>
    <lineage>
        <taxon>Eukaryota</taxon>
        <taxon>Fungi</taxon>
        <taxon>Dikarya</taxon>
        <taxon>Basidiomycota</taxon>
        <taxon>Agaricomycotina</taxon>
        <taxon>Agaricomycetes</taxon>
        <taxon>Agaricomycetidae</taxon>
        <taxon>Agaricales</taxon>
        <taxon>Marasmiineae</taxon>
        <taxon>Marasmiaceae</taxon>
        <taxon>Tetrapyrgos</taxon>
    </lineage>
</organism>
<accession>A0A8H5CRA6</accession>
<feature type="region of interest" description="Disordered" evidence="2">
    <location>
        <begin position="205"/>
        <end position="246"/>
    </location>
</feature>
<comment type="caution">
    <text evidence="3">The sequence shown here is derived from an EMBL/GenBank/DDBJ whole genome shotgun (WGS) entry which is preliminary data.</text>
</comment>
<protein>
    <submittedName>
        <fullName evidence="3">Uncharacterized protein</fullName>
    </submittedName>
</protein>
<gene>
    <name evidence="3" type="ORF">D9758_013471</name>
</gene>
<feature type="compositionally biased region" description="Basic and acidic residues" evidence="2">
    <location>
        <begin position="205"/>
        <end position="226"/>
    </location>
</feature>
<keyword evidence="1" id="KW-0175">Coiled coil</keyword>
<proteinExistence type="predicted"/>
<evidence type="ECO:0000313" key="4">
    <source>
        <dbReference type="Proteomes" id="UP000559256"/>
    </source>
</evidence>
<dbReference type="EMBL" id="JAACJM010000101">
    <property type="protein sequence ID" value="KAF5346579.1"/>
    <property type="molecule type" value="Genomic_DNA"/>
</dbReference>
<feature type="coiled-coil region" evidence="1">
    <location>
        <begin position="414"/>
        <end position="497"/>
    </location>
</feature>
<feature type="region of interest" description="Disordered" evidence="2">
    <location>
        <begin position="30"/>
        <end position="111"/>
    </location>
</feature>
<feature type="region of interest" description="Disordered" evidence="2">
    <location>
        <begin position="315"/>
        <end position="371"/>
    </location>
</feature>
<dbReference type="Proteomes" id="UP000559256">
    <property type="component" value="Unassembled WGS sequence"/>
</dbReference>
<feature type="compositionally biased region" description="Basic and acidic residues" evidence="2">
    <location>
        <begin position="70"/>
        <end position="86"/>
    </location>
</feature>
<name>A0A8H5CRA6_9AGAR</name>
<dbReference type="AlphaFoldDB" id="A0A8H5CRA6"/>